<reference evidence="3" key="1">
    <citation type="submission" date="2018-10" db="EMBL/GenBank/DDBJ databases">
        <title>Hidden diversity of soil giant viruses.</title>
        <authorList>
            <person name="Schulz F."/>
            <person name="Alteio L."/>
            <person name="Goudeau D."/>
            <person name="Ryan E.M."/>
            <person name="Malmstrom R.R."/>
            <person name="Blanchard J."/>
            <person name="Woyke T."/>
        </authorList>
    </citation>
    <scope>NUCLEOTIDE SEQUENCE</scope>
    <source>
        <strain evidence="3">SAV1</strain>
    </source>
</reference>
<dbReference type="GO" id="GO:0003924">
    <property type="term" value="F:GTPase activity"/>
    <property type="evidence" value="ECO:0007669"/>
    <property type="project" value="InterPro"/>
</dbReference>
<dbReference type="FunFam" id="3.40.50.300:FF:000808">
    <property type="entry name" value="Small GTP-binding protein, putative"/>
    <property type="match status" value="1"/>
</dbReference>
<dbReference type="Gene3D" id="3.40.50.300">
    <property type="entry name" value="P-loop containing nucleotide triphosphate hydrolases"/>
    <property type="match status" value="1"/>
</dbReference>
<dbReference type="PROSITE" id="PS51419">
    <property type="entry name" value="RAB"/>
    <property type="match status" value="1"/>
</dbReference>
<comment type="subcellular location">
    <subcellularLocation>
        <location evidence="1">Host cell membrane</location>
        <topology evidence="1">Lipid-anchor</topology>
        <orientation evidence="1">Cytoplasmic side</orientation>
    </subcellularLocation>
</comment>
<dbReference type="SMART" id="SM00173">
    <property type="entry name" value="RAS"/>
    <property type="match status" value="1"/>
</dbReference>
<keyword evidence="2" id="KW-0547">Nucleotide-binding</keyword>
<dbReference type="NCBIfam" id="TIGR00231">
    <property type="entry name" value="small_GTP"/>
    <property type="match status" value="1"/>
</dbReference>
<dbReference type="SMART" id="SM00174">
    <property type="entry name" value="RHO"/>
    <property type="match status" value="1"/>
</dbReference>
<dbReference type="InterPro" id="IPR027417">
    <property type="entry name" value="P-loop_NTPase"/>
</dbReference>
<sequence>MQTNNYKIVLIGDSGVGKSSLIYWFLNNTTSYNIISTQASSYSTKEYNIDDKIVRFHIWDTAGQERFRSLSKIYYSKSNGCFCVFDVTCQKSFDNLKYWINNYDENNMTEHVILIIANKSDVNKSQWQITETEIINFSQENGYHVVFTNCISGQNINRAFELLSKLIMNMKIDNGPAMENDEKIINLYPPQLPETNKYICRC</sequence>
<accession>A0A3G5AIQ5</accession>
<dbReference type="CDD" id="cd00154">
    <property type="entry name" value="Rab"/>
    <property type="match status" value="1"/>
</dbReference>
<gene>
    <name evidence="3" type="ORF">Satyrvirus30_8</name>
</gene>
<dbReference type="SMART" id="SM00175">
    <property type="entry name" value="RAB"/>
    <property type="match status" value="1"/>
</dbReference>
<dbReference type="GO" id="GO:0020002">
    <property type="term" value="C:host cell plasma membrane"/>
    <property type="evidence" value="ECO:0007669"/>
    <property type="project" value="UniProtKB-SubCell"/>
</dbReference>
<organism evidence="3">
    <name type="scientific">Satyrvirus sp</name>
    <dbReference type="NCBI Taxonomy" id="2487771"/>
    <lineage>
        <taxon>Viruses</taxon>
        <taxon>Varidnaviria</taxon>
        <taxon>Bamfordvirae</taxon>
        <taxon>Nucleocytoviricota</taxon>
        <taxon>Megaviricetes</taxon>
        <taxon>Imitervirales</taxon>
        <taxon>Mimiviridae</taxon>
        <taxon>Megamimivirinae</taxon>
    </lineage>
</organism>
<dbReference type="PANTHER" id="PTHR47978">
    <property type="match status" value="1"/>
</dbReference>
<proteinExistence type="predicted"/>
<name>A0A3G5AIQ5_9VIRU</name>
<evidence type="ECO:0000313" key="3">
    <source>
        <dbReference type="EMBL" id="AYV85683.1"/>
    </source>
</evidence>
<dbReference type="InterPro" id="IPR005225">
    <property type="entry name" value="Small_GTP-bd"/>
</dbReference>
<dbReference type="EMBL" id="MK072466">
    <property type="protein sequence ID" value="AYV85683.1"/>
    <property type="molecule type" value="Genomic_DNA"/>
</dbReference>
<evidence type="ECO:0000256" key="2">
    <source>
        <dbReference type="ARBA" id="ARBA00022741"/>
    </source>
</evidence>
<dbReference type="Pfam" id="PF00071">
    <property type="entry name" value="Ras"/>
    <property type="match status" value="1"/>
</dbReference>
<protein>
    <submittedName>
        <fullName evidence="3">Rab family GTPase</fullName>
    </submittedName>
</protein>
<dbReference type="PROSITE" id="PS51421">
    <property type="entry name" value="RAS"/>
    <property type="match status" value="1"/>
</dbReference>
<dbReference type="InterPro" id="IPR001806">
    <property type="entry name" value="Small_GTPase"/>
</dbReference>
<dbReference type="SUPFAM" id="SSF52540">
    <property type="entry name" value="P-loop containing nucleoside triphosphate hydrolases"/>
    <property type="match status" value="1"/>
</dbReference>
<evidence type="ECO:0000256" key="1">
    <source>
        <dbReference type="ARBA" id="ARBA00004112"/>
    </source>
</evidence>
<dbReference type="GO" id="GO:0005525">
    <property type="term" value="F:GTP binding"/>
    <property type="evidence" value="ECO:0007669"/>
    <property type="project" value="InterPro"/>
</dbReference>
<dbReference type="SMART" id="SM00177">
    <property type="entry name" value="ARF"/>
    <property type="match status" value="1"/>
</dbReference>
<dbReference type="PRINTS" id="PR00449">
    <property type="entry name" value="RASTRNSFRMNG"/>
</dbReference>